<dbReference type="InterPro" id="IPR026910">
    <property type="entry name" value="Shisa"/>
</dbReference>
<gene>
    <name evidence="9" type="ORF">XNOV1_A000370</name>
</gene>
<evidence type="ECO:0000256" key="5">
    <source>
        <dbReference type="SAM" id="MobiDB-lite"/>
    </source>
</evidence>
<name>A0AAV1EP49_XYRNO</name>
<comment type="subcellular location">
    <subcellularLocation>
        <location evidence="1">Membrane</location>
    </subcellularLocation>
</comment>
<sequence>MVSRSLSIFVGVLCVILLPAVFADYCTDYVDSNGYYHDQQNCGSYYCCGNCYQMACCKDRTYRISSDEQRLCGGGGGGGGGGSNSKKSKLATLLGSILGSILPVLLCVGLAICCLAPCCFLYKKCRKGRGRGPAVIHVPQQPHHPGQPSGPGYNPVPVQPGFGGGPSGPPPYFDGNPGAFSPGQPMYPLPNPQPPYNPAYNPNH</sequence>
<keyword evidence="7" id="KW-0732">Signal</keyword>
<evidence type="ECO:0000256" key="2">
    <source>
        <dbReference type="ARBA" id="ARBA00022692"/>
    </source>
</evidence>
<feature type="transmembrane region" description="Helical" evidence="6">
    <location>
        <begin position="97"/>
        <end position="122"/>
    </location>
</feature>
<feature type="region of interest" description="Disordered" evidence="5">
    <location>
        <begin position="136"/>
        <end position="204"/>
    </location>
</feature>
<dbReference type="PANTHER" id="PTHR31395">
    <property type="entry name" value="SHISA"/>
    <property type="match status" value="1"/>
</dbReference>
<keyword evidence="2 6" id="KW-0812">Transmembrane</keyword>
<evidence type="ECO:0000256" key="1">
    <source>
        <dbReference type="ARBA" id="ARBA00004370"/>
    </source>
</evidence>
<evidence type="ECO:0000313" key="10">
    <source>
        <dbReference type="Proteomes" id="UP001178508"/>
    </source>
</evidence>
<dbReference type="PANTHER" id="PTHR31395:SF11">
    <property type="entry name" value="PROTEIN SHISA-LIKE-1"/>
    <property type="match status" value="1"/>
</dbReference>
<feature type="signal peptide" evidence="7">
    <location>
        <begin position="1"/>
        <end position="23"/>
    </location>
</feature>
<evidence type="ECO:0000256" key="7">
    <source>
        <dbReference type="SAM" id="SignalP"/>
    </source>
</evidence>
<reference evidence="9" key="1">
    <citation type="submission" date="2023-08" db="EMBL/GenBank/DDBJ databases">
        <authorList>
            <person name="Alioto T."/>
            <person name="Alioto T."/>
            <person name="Gomez Garrido J."/>
        </authorList>
    </citation>
    <scope>NUCLEOTIDE SEQUENCE</scope>
</reference>
<evidence type="ECO:0000256" key="4">
    <source>
        <dbReference type="ARBA" id="ARBA00023136"/>
    </source>
</evidence>
<keyword evidence="3 6" id="KW-1133">Transmembrane helix</keyword>
<evidence type="ECO:0000259" key="8">
    <source>
        <dbReference type="Pfam" id="PF13908"/>
    </source>
</evidence>
<dbReference type="GO" id="GO:0016020">
    <property type="term" value="C:membrane"/>
    <property type="evidence" value="ECO:0007669"/>
    <property type="project" value="UniProtKB-SubCell"/>
</dbReference>
<feature type="chain" id="PRO_5043740542" evidence="7">
    <location>
        <begin position="24"/>
        <end position="204"/>
    </location>
</feature>
<evidence type="ECO:0000256" key="6">
    <source>
        <dbReference type="SAM" id="Phobius"/>
    </source>
</evidence>
<evidence type="ECO:0000313" key="9">
    <source>
        <dbReference type="EMBL" id="CAJ1050450.1"/>
    </source>
</evidence>
<proteinExistence type="predicted"/>
<feature type="domain" description="Shisa N-terminal" evidence="8">
    <location>
        <begin position="24"/>
        <end position="72"/>
    </location>
</feature>
<feature type="compositionally biased region" description="Pro residues" evidence="5">
    <location>
        <begin position="185"/>
        <end position="197"/>
    </location>
</feature>
<dbReference type="Proteomes" id="UP001178508">
    <property type="component" value="Chromosome 2"/>
</dbReference>
<dbReference type="InterPro" id="IPR053891">
    <property type="entry name" value="Shisa_N"/>
</dbReference>
<keyword evidence="10" id="KW-1185">Reference proteome</keyword>
<dbReference type="EMBL" id="OY660865">
    <property type="protein sequence ID" value="CAJ1050450.1"/>
    <property type="molecule type" value="Genomic_DNA"/>
</dbReference>
<accession>A0AAV1EP49</accession>
<dbReference type="Pfam" id="PF13908">
    <property type="entry name" value="Shisa_N"/>
    <property type="match status" value="1"/>
</dbReference>
<feature type="compositionally biased region" description="Low complexity" evidence="5">
    <location>
        <begin position="137"/>
        <end position="160"/>
    </location>
</feature>
<dbReference type="AlphaFoldDB" id="A0AAV1EP49"/>
<evidence type="ECO:0000256" key="3">
    <source>
        <dbReference type="ARBA" id="ARBA00022989"/>
    </source>
</evidence>
<keyword evidence="4 6" id="KW-0472">Membrane</keyword>
<protein>
    <submittedName>
        <fullName evidence="9">Protein shisa-4-like</fullName>
    </submittedName>
</protein>
<organism evidence="9 10">
    <name type="scientific">Xyrichtys novacula</name>
    <name type="common">Pearly razorfish</name>
    <name type="synonym">Hemipteronotus novacula</name>
    <dbReference type="NCBI Taxonomy" id="13765"/>
    <lineage>
        <taxon>Eukaryota</taxon>
        <taxon>Metazoa</taxon>
        <taxon>Chordata</taxon>
        <taxon>Craniata</taxon>
        <taxon>Vertebrata</taxon>
        <taxon>Euteleostomi</taxon>
        <taxon>Actinopterygii</taxon>
        <taxon>Neopterygii</taxon>
        <taxon>Teleostei</taxon>
        <taxon>Neoteleostei</taxon>
        <taxon>Acanthomorphata</taxon>
        <taxon>Eupercaria</taxon>
        <taxon>Labriformes</taxon>
        <taxon>Labridae</taxon>
        <taxon>Xyrichtys</taxon>
    </lineage>
</organism>